<dbReference type="PANTHER" id="PTHR43698">
    <property type="entry name" value="RIBD C-TERMINAL DOMAIN CONTAINING PROTEIN"/>
    <property type="match status" value="1"/>
</dbReference>
<dbReference type="InterPro" id="IPR014710">
    <property type="entry name" value="RmlC-like_jellyroll"/>
</dbReference>
<gene>
    <name evidence="1" type="ORF">METZ01_LOCUS319032</name>
</gene>
<dbReference type="InterPro" id="IPR011051">
    <property type="entry name" value="RmlC_Cupin_sf"/>
</dbReference>
<protein>
    <recommendedName>
        <fullName evidence="2">Cupin 2 conserved barrel domain-containing protein</fullName>
    </recommendedName>
</protein>
<dbReference type="AlphaFoldDB" id="A0A382P0B3"/>
<organism evidence="1">
    <name type="scientific">marine metagenome</name>
    <dbReference type="NCBI Taxonomy" id="408172"/>
    <lineage>
        <taxon>unclassified sequences</taxon>
        <taxon>metagenomes</taxon>
        <taxon>ecological metagenomes</taxon>
    </lineage>
</organism>
<proteinExistence type="predicted"/>
<name>A0A382P0B3_9ZZZZ</name>
<evidence type="ECO:0000313" key="1">
    <source>
        <dbReference type="EMBL" id="SVC66178.1"/>
    </source>
</evidence>
<dbReference type="SUPFAM" id="SSF51182">
    <property type="entry name" value="RmlC-like cupins"/>
    <property type="match status" value="1"/>
</dbReference>
<dbReference type="Gene3D" id="2.60.120.10">
    <property type="entry name" value="Jelly Rolls"/>
    <property type="match status" value="1"/>
</dbReference>
<evidence type="ECO:0008006" key="2">
    <source>
        <dbReference type="Google" id="ProtNLM"/>
    </source>
</evidence>
<dbReference type="EMBL" id="UINC01103642">
    <property type="protein sequence ID" value="SVC66178.1"/>
    <property type="molecule type" value="Genomic_DNA"/>
</dbReference>
<accession>A0A382P0B3</accession>
<sequence length="147" mass="16277">MKRQSAGIKFVGVLIAAFVFGLVLMVDGSYTSAAQQSNFMGGNPSVENSDDQRLLRLRFPAGVRSNWHTHTDGQLLMLEEGLGLTPVRGEAIYEMHPGEPWWTGSGVEHWHGADPTQASLQLTIYSGSVEWLDPVTDEQYMGRATRR</sequence>
<dbReference type="PANTHER" id="PTHR43698:SF1">
    <property type="entry name" value="BLL4564 PROTEIN"/>
    <property type="match status" value="1"/>
</dbReference>
<reference evidence="1" key="1">
    <citation type="submission" date="2018-05" db="EMBL/GenBank/DDBJ databases">
        <authorList>
            <person name="Lanie J.A."/>
            <person name="Ng W.-L."/>
            <person name="Kazmierczak K.M."/>
            <person name="Andrzejewski T.M."/>
            <person name="Davidsen T.M."/>
            <person name="Wayne K.J."/>
            <person name="Tettelin H."/>
            <person name="Glass J.I."/>
            <person name="Rusch D."/>
            <person name="Podicherti R."/>
            <person name="Tsui H.-C.T."/>
            <person name="Winkler M.E."/>
        </authorList>
    </citation>
    <scope>NUCLEOTIDE SEQUENCE</scope>
</reference>